<evidence type="ECO:0000259" key="3">
    <source>
        <dbReference type="PROSITE" id="PS50158"/>
    </source>
</evidence>
<feature type="compositionally biased region" description="Basic and acidic residues" evidence="2">
    <location>
        <begin position="231"/>
        <end position="243"/>
    </location>
</feature>
<feature type="compositionally biased region" description="Basic and acidic residues" evidence="2">
    <location>
        <begin position="83"/>
        <end position="93"/>
    </location>
</feature>
<keyword evidence="1" id="KW-0863">Zinc-finger</keyword>
<dbReference type="SMART" id="SM00343">
    <property type="entry name" value="ZnF_C2HC"/>
    <property type="match status" value="1"/>
</dbReference>
<dbReference type="GO" id="GO:0008270">
    <property type="term" value="F:zinc ion binding"/>
    <property type="evidence" value="ECO:0007669"/>
    <property type="project" value="UniProtKB-KW"/>
</dbReference>
<feature type="compositionally biased region" description="Polar residues" evidence="2">
    <location>
        <begin position="504"/>
        <end position="513"/>
    </location>
</feature>
<dbReference type="PANTHER" id="PTHR15503">
    <property type="entry name" value="LDOC1 RELATED"/>
    <property type="match status" value="1"/>
</dbReference>
<dbReference type="OMA" id="HQYATHF"/>
<dbReference type="AlphaFoldDB" id="A0A8C6QEJ7"/>
<feature type="compositionally biased region" description="Basic and acidic residues" evidence="2">
    <location>
        <begin position="102"/>
        <end position="131"/>
    </location>
</feature>
<feature type="region of interest" description="Disordered" evidence="2">
    <location>
        <begin position="37"/>
        <end position="248"/>
    </location>
</feature>
<dbReference type="SUPFAM" id="SSF57756">
    <property type="entry name" value="Retrovirus zinc finger-like domains"/>
    <property type="match status" value="1"/>
</dbReference>
<dbReference type="Ensembl" id="ENSNGAT00000003656.1">
    <property type="protein sequence ID" value="ENSNGAP00000002844.1"/>
    <property type="gene ID" value="ENSNGAG00000002851.1"/>
</dbReference>
<dbReference type="InterPro" id="IPR032567">
    <property type="entry name" value="RTL1-rel"/>
</dbReference>
<evidence type="ECO:0000256" key="2">
    <source>
        <dbReference type="SAM" id="MobiDB-lite"/>
    </source>
</evidence>
<evidence type="ECO:0000313" key="5">
    <source>
        <dbReference type="Proteomes" id="UP000694381"/>
    </source>
</evidence>
<evidence type="ECO:0000313" key="4">
    <source>
        <dbReference type="Ensembl" id="ENSNGAP00000002844.1"/>
    </source>
</evidence>
<keyword evidence="1" id="KW-0479">Metal-binding</keyword>
<feature type="compositionally biased region" description="Pro residues" evidence="2">
    <location>
        <begin position="67"/>
        <end position="79"/>
    </location>
</feature>
<dbReference type="GeneTree" id="ENSGT00940000163808"/>
<feature type="compositionally biased region" description="Low complexity" evidence="2">
    <location>
        <begin position="55"/>
        <end position="66"/>
    </location>
</feature>
<accession>A0A8C6QEJ7</accession>
<feature type="domain" description="CCHC-type" evidence="3">
    <location>
        <begin position="529"/>
        <end position="543"/>
    </location>
</feature>
<dbReference type="Gene3D" id="4.10.60.10">
    <property type="entry name" value="Zinc finger, CCHC-type"/>
    <property type="match status" value="1"/>
</dbReference>
<dbReference type="Pfam" id="PF00098">
    <property type="entry name" value="zf-CCHC"/>
    <property type="match status" value="1"/>
</dbReference>
<dbReference type="PANTHER" id="PTHR15503:SF7">
    <property type="entry name" value="RETROTRANSPOSON GAG-LIKE PROTEIN 3"/>
    <property type="match status" value="1"/>
</dbReference>
<dbReference type="InterPro" id="IPR036875">
    <property type="entry name" value="Znf_CCHC_sf"/>
</dbReference>
<feature type="compositionally biased region" description="Low complexity" evidence="2">
    <location>
        <begin position="480"/>
        <end position="489"/>
    </location>
</feature>
<dbReference type="Pfam" id="PF16297">
    <property type="entry name" value="DUF4939"/>
    <property type="match status" value="1"/>
</dbReference>
<dbReference type="InterPro" id="IPR001878">
    <property type="entry name" value="Znf_CCHC"/>
</dbReference>
<sequence length="559" mass="62272">MVEDLAASYIALKLENEILQAQVQRLMEENAALQAQIPELQKSGAATENEPLQKPSEAQEPQQFPESPQPPAAGEPWGPPAITEHRVPPESKEFQGSPKFKVHWEPREIKEPREPSAIKESSEPPEIKESQELPEVNESWKPPVPLDPTAAWELQETAKAKKAHKSTGLQDLSAWKPPAAREPQEAQKPLEAPATQKPQASPVGYELPAVWKTRSPDTQGVPAVKKLQSSEPHDLANDEEPQKVSEYQAISSQLESLEHPVTQGPLEPWVPQEPLDPSDAKEFLELSAPEESLEGIIVVETGRAHSELEAAPFPLEYPLAFNGDSQKLPKPLGQLNDYMRIRGHLYLTEAALVSFVASRILGEAGRWFQLLVDSQSPLLEQFERFMRVLQDTFDNPGNLEVVKHHLRQLGQRESLVHRYAAHLHFIAQELNLDESTLCIQFQEEFANSVQNELSRTSSANNLSDVIIQCIGLEEKRSGKADSSSSGPSLSEDRNGPESPPAENQPVQATNNRPHLSEAERARRREGHLCLYCGHPGHFARDCPVKPHRAQQAGNMEARR</sequence>
<proteinExistence type="predicted"/>
<dbReference type="PROSITE" id="PS50158">
    <property type="entry name" value="ZF_CCHC"/>
    <property type="match status" value="1"/>
</dbReference>
<evidence type="ECO:0000256" key="1">
    <source>
        <dbReference type="PROSITE-ProRule" id="PRU00047"/>
    </source>
</evidence>
<keyword evidence="5" id="KW-1185">Reference proteome</keyword>
<dbReference type="GO" id="GO:0003676">
    <property type="term" value="F:nucleic acid binding"/>
    <property type="evidence" value="ECO:0007669"/>
    <property type="project" value="InterPro"/>
</dbReference>
<protein>
    <submittedName>
        <fullName evidence="4">Retrotransposon Gag like 3</fullName>
    </submittedName>
</protein>
<reference evidence="4" key="2">
    <citation type="submission" date="2025-09" db="UniProtKB">
        <authorList>
            <consortium name="Ensembl"/>
        </authorList>
    </citation>
    <scope>IDENTIFICATION</scope>
</reference>
<organism evidence="4 5">
    <name type="scientific">Nannospalax galili</name>
    <name type="common">Northern Israeli blind subterranean mole rat</name>
    <name type="synonym">Spalax galili</name>
    <dbReference type="NCBI Taxonomy" id="1026970"/>
    <lineage>
        <taxon>Eukaryota</taxon>
        <taxon>Metazoa</taxon>
        <taxon>Chordata</taxon>
        <taxon>Craniata</taxon>
        <taxon>Vertebrata</taxon>
        <taxon>Euteleostomi</taxon>
        <taxon>Mammalia</taxon>
        <taxon>Eutheria</taxon>
        <taxon>Euarchontoglires</taxon>
        <taxon>Glires</taxon>
        <taxon>Rodentia</taxon>
        <taxon>Myomorpha</taxon>
        <taxon>Muroidea</taxon>
        <taxon>Spalacidae</taxon>
        <taxon>Spalacinae</taxon>
        <taxon>Nannospalax</taxon>
    </lineage>
</organism>
<keyword evidence="1" id="KW-0862">Zinc</keyword>
<feature type="region of interest" description="Disordered" evidence="2">
    <location>
        <begin position="540"/>
        <end position="559"/>
    </location>
</feature>
<dbReference type="Proteomes" id="UP000694381">
    <property type="component" value="Unassembled WGS sequence"/>
</dbReference>
<dbReference type="InterPro" id="IPR032549">
    <property type="entry name" value="DUF4939"/>
</dbReference>
<name>A0A8C6QEJ7_NANGA</name>
<reference evidence="4" key="1">
    <citation type="submission" date="2025-08" db="UniProtKB">
        <authorList>
            <consortium name="Ensembl"/>
        </authorList>
    </citation>
    <scope>IDENTIFICATION</scope>
</reference>
<feature type="region of interest" description="Disordered" evidence="2">
    <location>
        <begin position="476"/>
        <end position="520"/>
    </location>
</feature>
<gene>
    <name evidence="4" type="primary">Rtl3</name>
</gene>